<protein>
    <submittedName>
        <fullName evidence="1">Uncharacterized protein</fullName>
    </submittedName>
</protein>
<comment type="caution">
    <text evidence="1">The sequence shown here is derived from an EMBL/GenBank/DDBJ whole genome shotgun (WGS) entry which is preliminary data.</text>
</comment>
<evidence type="ECO:0000313" key="3">
    <source>
        <dbReference type="Proteomes" id="UP000602510"/>
    </source>
</evidence>
<dbReference type="Proteomes" id="UP000704712">
    <property type="component" value="Unassembled WGS sequence"/>
</dbReference>
<accession>A0A833SF65</accession>
<evidence type="ECO:0000313" key="1">
    <source>
        <dbReference type="EMBL" id="KAF4040246.1"/>
    </source>
</evidence>
<organism evidence="1 3">
    <name type="scientific">Phytophthora infestans</name>
    <name type="common">Potato late blight agent</name>
    <name type="synonym">Botrytis infestans</name>
    <dbReference type="NCBI Taxonomy" id="4787"/>
    <lineage>
        <taxon>Eukaryota</taxon>
        <taxon>Sar</taxon>
        <taxon>Stramenopiles</taxon>
        <taxon>Oomycota</taxon>
        <taxon>Peronosporomycetes</taxon>
        <taxon>Peronosporales</taxon>
        <taxon>Peronosporaceae</taxon>
        <taxon>Phytophthora</taxon>
    </lineage>
</organism>
<gene>
    <name evidence="1" type="ORF">GN244_ATG07433</name>
    <name evidence="2" type="ORF">GN958_ATG19036</name>
</gene>
<dbReference type="AlphaFoldDB" id="A0A833SF65"/>
<reference evidence="1" key="1">
    <citation type="submission" date="2020-04" db="EMBL/GenBank/DDBJ databases">
        <title>Hybrid Assembly of Korean Phytophthora infestans isolates.</title>
        <authorList>
            <person name="Prokchorchik M."/>
            <person name="Lee Y."/>
            <person name="Seo J."/>
            <person name="Cho J.-H."/>
            <person name="Park Y.-E."/>
            <person name="Jang D.-C."/>
            <person name="Im J.-S."/>
            <person name="Choi J.-G."/>
            <person name="Park H.-J."/>
            <person name="Lee G.-B."/>
            <person name="Lee Y.-G."/>
            <person name="Hong S.-Y."/>
            <person name="Cho K."/>
            <person name="Sohn K.H."/>
        </authorList>
    </citation>
    <scope>NUCLEOTIDE SEQUENCE</scope>
    <source>
        <strain evidence="1">KR_1_A1</strain>
        <strain evidence="2">KR_2_A2</strain>
    </source>
</reference>
<name>A0A833SF65_PHYIN</name>
<dbReference type="Proteomes" id="UP000602510">
    <property type="component" value="Unassembled WGS sequence"/>
</dbReference>
<dbReference type="EMBL" id="WSZM01000149">
    <property type="protein sequence ID" value="KAF4040246.1"/>
    <property type="molecule type" value="Genomic_DNA"/>
</dbReference>
<evidence type="ECO:0000313" key="2">
    <source>
        <dbReference type="EMBL" id="KAF4131779.1"/>
    </source>
</evidence>
<keyword evidence="3" id="KW-1185">Reference proteome</keyword>
<sequence length="96" mass="9219">MAGTCTGALFLPGGAFFLPTTFSSARGAGFVDGVSSPSAGTGMASTGTSIASADASALFASSSFSSAASTPLPSSTQAFGFGAFSDFAAAFFWGAC</sequence>
<proteinExistence type="predicted"/>
<dbReference type="EMBL" id="JAACNO010002676">
    <property type="protein sequence ID" value="KAF4131779.1"/>
    <property type="molecule type" value="Genomic_DNA"/>
</dbReference>